<organism evidence="2 3">
    <name type="scientific">Micromonas pusilla virus SP1</name>
    <name type="common">MpV-SP1</name>
    <dbReference type="NCBI Taxonomy" id="373996"/>
    <lineage>
        <taxon>Viruses</taxon>
        <taxon>Varidnaviria</taxon>
        <taxon>Bamfordvirae</taxon>
        <taxon>Nucleocytoviricota</taxon>
        <taxon>Megaviricetes</taxon>
        <taxon>Algavirales</taxon>
        <taxon>Phycodnaviridae</taxon>
        <taxon>Prasinovirus</taxon>
        <taxon>Prasinovirus micromonas</taxon>
    </lineage>
</organism>
<feature type="transmembrane region" description="Helical" evidence="1">
    <location>
        <begin position="63"/>
        <end position="79"/>
    </location>
</feature>
<reference evidence="2 3" key="1">
    <citation type="submission" date="2010-12" db="EMBL/GenBank/DDBJ databases">
        <title>The Genome Sequence of Micromonas pusilla virus SP1.</title>
        <authorList>
            <consortium name="The Broad Institute Genome Sequencing Platform"/>
            <person name="Henn M.R."/>
            <person name="Suttle C."/>
            <person name="Winget D."/>
            <person name="Chan A."/>
            <person name="Levin J."/>
            <person name="Malboeuf C."/>
            <person name="Casali M."/>
            <person name="Russ C."/>
            <person name="Lennon N."/>
            <person name="Chapman S.B."/>
            <person name="Erlich R."/>
            <person name="Young S.K."/>
            <person name="Yandava C."/>
            <person name="Zeng Q."/>
            <person name="Alvarado L."/>
            <person name="Anderson S."/>
            <person name="Berlin A."/>
            <person name="Chen Z."/>
            <person name="Freedman E."/>
            <person name="Gellesch M."/>
            <person name="Goldberg J."/>
            <person name="Green L."/>
            <person name="Griggs A."/>
            <person name="Gujja S."/>
            <person name="Heilman E.R."/>
            <person name="Heiman D."/>
            <person name="Hollinger A."/>
            <person name="Howarth C."/>
            <person name="Larson L."/>
            <person name="Mehta T."/>
            <person name="Pearson M."/>
            <person name="Roberts A."/>
            <person name="Ryan E."/>
            <person name="Saif S."/>
            <person name="Shea T."/>
            <person name="Shenoy N."/>
            <person name="Sisk P."/>
            <person name="Stolte C."/>
            <person name="Sykes S."/>
            <person name="White J."/>
            <person name="Haas B."/>
            <person name="Nusbaum C."/>
            <person name="Birren B."/>
        </authorList>
    </citation>
    <scope>NUCLEOTIDE SEQUENCE [LARGE SCALE GENOMIC DNA]</scope>
    <source>
        <strain evidence="2 3">SP1</strain>
    </source>
</reference>
<sequence length="180" mass="21459">MDVHNITSACFLIPFSTLCVSEIFLGYVVYPMFLTHALTFYMSYELVWIYIQPEIIQSFRKLIILHHIMALIYAIRPLYAPEEAYLTAYLGLVEIDTSMLVLKHIFPRNQTIREIYLFTNIFFRVWYESLMSLVVWFLYDDKNLYVRIHVMTCQLFFNIFSCGICALTYRALKNKRLKDV</sequence>
<feature type="transmembrane region" description="Helical" evidence="1">
    <location>
        <begin position="115"/>
        <end position="139"/>
    </location>
</feature>
<organismHost>
    <name type="scientific">Micromonas pusilla</name>
    <name type="common">Picoplanktonic green alga</name>
    <name type="synonym">Chromulina pusilla</name>
    <dbReference type="NCBI Taxonomy" id="38833"/>
</organismHost>
<evidence type="ECO:0000256" key="1">
    <source>
        <dbReference type="SAM" id="Phobius"/>
    </source>
</evidence>
<gene>
    <name evidence="2" type="ORF">MPXG_00119</name>
</gene>
<keyword evidence="1" id="KW-0812">Transmembrane</keyword>
<evidence type="ECO:0000313" key="2">
    <source>
        <dbReference type="EMBL" id="AET84917.1"/>
    </source>
</evidence>
<feature type="transmembrane region" description="Helical" evidence="1">
    <location>
        <begin position="33"/>
        <end position="51"/>
    </location>
</feature>
<keyword evidence="1" id="KW-0472">Membrane</keyword>
<keyword evidence="3" id="KW-1185">Reference proteome</keyword>
<name>G9E690_MPSP1</name>
<feature type="transmembrane region" description="Helical" evidence="1">
    <location>
        <begin position="85"/>
        <end position="103"/>
    </location>
</feature>
<evidence type="ECO:0008006" key="4">
    <source>
        <dbReference type="Google" id="ProtNLM"/>
    </source>
</evidence>
<accession>G9E690</accession>
<feature type="transmembrane region" description="Helical" evidence="1">
    <location>
        <begin position="145"/>
        <end position="169"/>
    </location>
</feature>
<keyword evidence="1" id="KW-1133">Transmembrane helix</keyword>
<dbReference type="EMBL" id="JF974320">
    <property type="protein sequence ID" value="AET84917.1"/>
    <property type="molecule type" value="Genomic_DNA"/>
</dbReference>
<feature type="transmembrane region" description="Helical" evidence="1">
    <location>
        <begin position="7"/>
        <end position="27"/>
    </location>
</feature>
<dbReference type="Proteomes" id="UP000232710">
    <property type="component" value="Segment"/>
</dbReference>
<protein>
    <recommendedName>
        <fullName evidence="4">TLC domain-containing protein</fullName>
    </recommendedName>
</protein>
<proteinExistence type="predicted"/>
<evidence type="ECO:0000313" key="3">
    <source>
        <dbReference type="Proteomes" id="UP000232710"/>
    </source>
</evidence>